<gene>
    <name evidence="1" type="ORF">B7492_06985</name>
</gene>
<sequence length="91" mass="10757">MDMTFDDEKLNEQIIEDYVKEHCNNVKNLLVDLNLLVQKHKETLNEEQFFAVWNDSPLSKRIYKDEITLHHALVLIAEEGFGIKVIKEAWD</sequence>
<organism evidence="1 2">
    <name type="scientific">Bacillus mycoides</name>
    <dbReference type="NCBI Taxonomy" id="1405"/>
    <lineage>
        <taxon>Bacteria</taxon>
        <taxon>Bacillati</taxon>
        <taxon>Bacillota</taxon>
        <taxon>Bacilli</taxon>
        <taxon>Bacillales</taxon>
        <taxon>Bacillaceae</taxon>
        <taxon>Bacillus</taxon>
        <taxon>Bacillus cereus group</taxon>
    </lineage>
</organism>
<reference evidence="1 2" key="1">
    <citation type="submission" date="2017-04" db="EMBL/GenBank/DDBJ databases">
        <title>The Characteristic of a Fine Plant Growth-Promoting Rhizobacteria Bacillus mycoides Gnyt1 and its Whole Genome Sequencing Analysis.</title>
        <authorList>
            <person name="Li J.H."/>
            <person name="Yao T."/>
        </authorList>
    </citation>
    <scope>NUCLEOTIDE SEQUENCE [LARGE SCALE GENOMIC DNA]</scope>
    <source>
        <strain evidence="1 2">Gnyt1</strain>
    </source>
</reference>
<dbReference type="AlphaFoldDB" id="A0A1W6A550"/>
<evidence type="ECO:0000313" key="2">
    <source>
        <dbReference type="Proteomes" id="UP000192932"/>
    </source>
</evidence>
<dbReference type="Proteomes" id="UP000192932">
    <property type="component" value="Chromosome"/>
</dbReference>
<dbReference type="EMBL" id="CP020743">
    <property type="protein sequence ID" value="ARJ20992.1"/>
    <property type="molecule type" value="Genomic_DNA"/>
</dbReference>
<accession>A0A1W6A550</accession>
<evidence type="ECO:0000313" key="1">
    <source>
        <dbReference type="EMBL" id="ARJ20992.1"/>
    </source>
</evidence>
<proteinExistence type="predicted"/>
<name>A0A1W6A550_BACMY</name>
<protein>
    <submittedName>
        <fullName evidence="1">Uncharacterized protein</fullName>
    </submittedName>
</protein>